<dbReference type="Pfam" id="PF08416">
    <property type="entry name" value="PTB"/>
    <property type="match status" value="1"/>
</dbReference>
<proteinExistence type="inferred from homology"/>
<accession>K1QRU9</accession>
<dbReference type="Gene3D" id="2.30.29.30">
    <property type="entry name" value="Pleckstrin-homology domain (PH domain)/Phosphotyrosine-binding domain (PTB)"/>
    <property type="match status" value="1"/>
</dbReference>
<dbReference type="Gene3D" id="2.30.30.40">
    <property type="entry name" value="SH3 Domains"/>
    <property type="match status" value="1"/>
</dbReference>
<protein>
    <submittedName>
        <fullName evidence="4">Epidermal growth factor receptor kinase substrate 8-like protein 1</fullName>
    </submittedName>
</protein>
<feature type="region of interest" description="Disordered" evidence="3">
    <location>
        <begin position="126"/>
        <end position="155"/>
    </location>
</feature>
<dbReference type="InterPro" id="IPR036028">
    <property type="entry name" value="SH3-like_dom_sf"/>
</dbReference>
<dbReference type="InterPro" id="IPR011993">
    <property type="entry name" value="PH-like_dom_sf"/>
</dbReference>
<dbReference type="FunCoup" id="K1QRU9">
    <property type="interactions" value="55"/>
</dbReference>
<dbReference type="Pfam" id="PF00018">
    <property type="entry name" value="SH3_1"/>
    <property type="match status" value="1"/>
</dbReference>
<evidence type="ECO:0000256" key="3">
    <source>
        <dbReference type="SAM" id="MobiDB-lite"/>
    </source>
</evidence>
<gene>
    <name evidence="4" type="ORF">CGI_10021428</name>
</gene>
<dbReference type="GO" id="GO:0005886">
    <property type="term" value="C:plasma membrane"/>
    <property type="evidence" value="ECO:0007669"/>
    <property type="project" value="TreeGrafter"/>
</dbReference>
<dbReference type="EMBL" id="JH818075">
    <property type="protein sequence ID" value="EKC33914.1"/>
    <property type="molecule type" value="Genomic_DNA"/>
</dbReference>
<keyword evidence="4" id="KW-0675">Receptor</keyword>
<dbReference type="SMART" id="SM00326">
    <property type="entry name" value="SH3"/>
    <property type="match status" value="1"/>
</dbReference>
<dbReference type="GO" id="GO:0016301">
    <property type="term" value="F:kinase activity"/>
    <property type="evidence" value="ECO:0007669"/>
    <property type="project" value="UniProtKB-KW"/>
</dbReference>
<dbReference type="AlphaFoldDB" id="K1QRU9"/>
<dbReference type="GO" id="GO:0003779">
    <property type="term" value="F:actin binding"/>
    <property type="evidence" value="ECO:0007669"/>
    <property type="project" value="TreeGrafter"/>
</dbReference>
<dbReference type="InterPro" id="IPR039801">
    <property type="entry name" value="EPS8-like"/>
</dbReference>
<dbReference type="SUPFAM" id="SSF50044">
    <property type="entry name" value="SH3-domain"/>
    <property type="match status" value="1"/>
</dbReference>
<dbReference type="PANTHER" id="PTHR12287">
    <property type="entry name" value="EPIDERMAL GROWTH FACTOR RECEPTOR KINASE SUBSTRATE EPS8-RELATED PROTEIN"/>
    <property type="match status" value="1"/>
</dbReference>
<feature type="compositionally biased region" description="Pro residues" evidence="3">
    <location>
        <begin position="138"/>
        <end position="150"/>
    </location>
</feature>
<feature type="region of interest" description="Disordered" evidence="3">
    <location>
        <begin position="168"/>
        <end position="190"/>
    </location>
</feature>
<evidence type="ECO:0000256" key="2">
    <source>
        <dbReference type="ARBA" id="ARBA00022443"/>
    </source>
</evidence>
<dbReference type="InterPro" id="IPR001452">
    <property type="entry name" value="SH3_domain"/>
</dbReference>
<dbReference type="InterPro" id="IPR055093">
    <property type="entry name" value="EPS8_2nd"/>
</dbReference>
<sequence>MALCSEYPTCQPQGTMSPEDGLRKLRQMESTTGIWTMRCTMFVDRASSNLVIVDRSNGDELERFSLDLVYEPTAIFKDDKREIYTNLILFTVLDDPRKRSGPSDMHIFQSIANPAQDIVDEIQAAKEGRGRATSGQRIPPPPSGPAPQPPRFGDMESYLKESAGLGRSDFFTQQGPRERDNQANSIVDDDINYRQSRVGGLGGLGQTNRASYMPTEMDSPQNEILERDVQLLNACFDDIEKFVSRLQQAAEAYKELERRRKDRSNKKSKNGRPTGDGMLNMRAKPPPADDFIDIFEKFKFAFNLLAKLKAHIHDPNAPELVHFLFTPLSLIYEASRDPVHGGRDLAESATRPGITQDAKQLLLNCLTSKELELWQSLGKSWINSRNREVHEPRMPEPRTKQDKIMDFVQETLRANGRVMEAVHDRQGRNAKEITVQKGELLQVLDDTRNWWKLKNHEGHIGYAPYTILKEYEANGMGDFDKVNTLGTL</sequence>
<reference evidence="4" key="1">
    <citation type="journal article" date="2012" name="Nature">
        <title>The oyster genome reveals stress adaptation and complexity of shell formation.</title>
        <authorList>
            <person name="Zhang G."/>
            <person name="Fang X."/>
            <person name="Guo X."/>
            <person name="Li L."/>
            <person name="Luo R."/>
            <person name="Xu F."/>
            <person name="Yang P."/>
            <person name="Zhang L."/>
            <person name="Wang X."/>
            <person name="Qi H."/>
            <person name="Xiong Z."/>
            <person name="Que H."/>
            <person name="Xie Y."/>
            <person name="Holland P.W."/>
            <person name="Paps J."/>
            <person name="Zhu Y."/>
            <person name="Wu F."/>
            <person name="Chen Y."/>
            <person name="Wang J."/>
            <person name="Peng C."/>
            <person name="Meng J."/>
            <person name="Yang L."/>
            <person name="Liu J."/>
            <person name="Wen B."/>
            <person name="Zhang N."/>
            <person name="Huang Z."/>
            <person name="Zhu Q."/>
            <person name="Feng Y."/>
            <person name="Mount A."/>
            <person name="Hedgecock D."/>
            <person name="Xu Z."/>
            <person name="Liu Y."/>
            <person name="Domazet-Loso T."/>
            <person name="Du Y."/>
            <person name="Sun X."/>
            <person name="Zhang S."/>
            <person name="Liu B."/>
            <person name="Cheng P."/>
            <person name="Jiang X."/>
            <person name="Li J."/>
            <person name="Fan D."/>
            <person name="Wang W."/>
            <person name="Fu W."/>
            <person name="Wang T."/>
            <person name="Wang B."/>
            <person name="Zhang J."/>
            <person name="Peng Z."/>
            <person name="Li Y."/>
            <person name="Li N."/>
            <person name="Wang J."/>
            <person name="Chen M."/>
            <person name="He Y."/>
            <person name="Tan F."/>
            <person name="Song X."/>
            <person name="Zheng Q."/>
            <person name="Huang R."/>
            <person name="Yang H."/>
            <person name="Du X."/>
            <person name="Chen L."/>
            <person name="Yang M."/>
            <person name="Gaffney P.M."/>
            <person name="Wang S."/>
            <person name="Luo L."/>
            <person name="She Z."/>
            <person name="Ming Y."/>
            <person name="Huang W."/>
            <person name="Zhang S."/>
            <person name="Huang B."/>
            <person name="Zhang Y."/>
            <person name="Qu T."/>
            <person name="Ni P."/>
            <person name="Miao G."/>
            <person name="Wang J."/>
            <person name="Wang Q."/>
            <person name="Steinberg C.E."/>
            <person name="Wang H."/>
            <person name="Li N."/>
            <person name="Qian L."/>
            <person name="Zhang G."/>
            <person name="Li Y."/>
            <person name="Yang H."/>
            <person name="Liu X."/>
            <person name="Wang J."/>
            <person name="Yin Y."/>
            <person name="Wang J."/>
        </authorList>
    </citation>
    <scope>NUCLEOTIDE SEQUENCE [LARGE SCALE GENOMIC DNA]</scope>
    <source>
        <strain evidence="4">05x7-T-G4-1.051#20</strain>
    </source>
</reference>
<comment type="similarity">
    <text evidence="1">Belongs to the EPS8 family.</text>
</comment>
<dbReference type="Pfam" id="PF22975">
    <property type="entry name" value="EPS8_2nd"/>
    <property type="match status" value="1"/>
</dbReference>
<evidence type="ECO:0000256" key="1">
    <source>
        <dbReference type="ARBA" id="ARBA00006197"/>
    </source>
</evidence>
<keyword evidence="4" id="KW-0418">Kinase</keyword>
<dbReference type="PROSITE" id="PS50002">
    <property type="entry name" value="SH3"/>
    <property type="match status" value="1"/>
</dbReference>
<feature type="compositionally biased region" description="Basic residues" evidence="3">
    <location>
        <begin position="260"/>
        <end position="270"/>
    </location>
</feature>
<dbReference type="HOGENOM" id="CLU_014510_0_0_1"/>
<organism evidence="4">
    <name type="scientific">Magallana gigas</name>
    <name type="common">Pacific oyster</name>
    <name type="synonym">Crassostrea gigas</name>
    <dbReference type="NCBI Taxonomy" id="29159"/>
    <lineage>
        <taxon>Eukaryota</taxon>
        <taxon>Metazoa</taxon>
        <taxon>Spiralia</taxon>
        <taxon>Lophotrochozoa</taxon>
        <taxon>Mollusca</taxon>
        <taxon>Bivalvia</taxon>
        <taxon>Autobranchia</taxon>
        <taxon>Pteriomorphia</taxon>
        <taxon>Ostreida</taxon>
        <taxon>Ostreoidea</taxon>
        <taxon>Ostreidae</taxon>
        <taxon>Magallana</taxon>
    </lineage>
</organism>
<feature type="region of interest" description="Disordered" evidence="3">
    <location>
        <begin position="254"/>
        <end position="282"/>
    </location>
</feature>
<keyword evidence="4" id="KW-0808">Transferase</keyword>
<dbReference type="GO" id="GO:0035023">
    <property type="term" value="P:regulation of Rho protein signal transduction"/>
    <property type="evidence" value="ECO:0007669"/>
    <property type="project" value="TreeGrafter"/>
</dbReference>
<name>K1QRU9_MAGGI</name>
<dbReference type="InParanoid" id="K1QRU9"/>
<dbReference type="SUPFAM" id="SSF50729">
    <property type="entry name" value="PH domain-like"/>
    <property type="match status" value="1"/>
</dbReference>
<keyword evidence="2" id="KW-0728">SH3 domain</keyword>
<dbReference type="PANTHER" id="PTHR12287:SF23">
    <property type="entry name" value="AROUSER, ISOFORM A-RELATED"/>
    <property type="match status" value="1"/>
</dbReference>
<dbReference type="InterPro" id="IPR013625">
    <property type="entry name" value="PTB"/>
</dbReference>
<dbReference type="GO" id="GO:0007266">
    <property type="term" value="P:Rho protein signal transduction"/>
    <property type="evidence" value="ECO:0007669"/>
    <property type="project" value="TreeGrafter"/>
</dbReference>
<evidence type="ECO:0000313" key="4">
    <source>
        <dbReference type="EMBL" id="EKC33914.1"/>
    </source>
</evidence>